<dbReference type="EMBL" id="WHLY01000002">
    <property type="protein sequence ID" value="MPR32954.1"/>
    <property type="molecule type" value="Genomic_DNA"/>
</dbReference>
<dbReference type="AlphaFoldDB" id="A0A7C9BFR7"/>
<protein>
    <submittedName>
        <fullName evidence="1">Uncharacterized protein</fullName>
    </submittedName>
</protein>
<keyword evidence="2" id="KW-1185">Reference proteome</keyword>
<sequence length="301" mass="35162">MKTQTITLGTFLLLSGLGLSSCSTLNVREIKALERIPFETVHIEPDVEPNDLRLDVVRQTEQQMVGNTLQTVEVPYDPLGLNLGNGLFYDLNENFSLRLDYLLDFADKKAFELKKITPATVGSGFTVYSLDNDTLTISRPPGKKIRYQYHRSGPQDSLSFMRKSNLKYTVVQRDSALVHRNKRRVTEGIYKRNDENFYLQRRRKKIDYRLTGDEIHLRDHYIVALTNQNKTLGIYRPTRKGKKLIRTIERSQDKFFVYNKRFMGNKLELSDNKLLIFRNKKLVTQYEIENPKKERFESSVP</sequence>
<gene>
    <name evidence="1" type="ORF">GBK04_06175</name>
</gene>
<proteinExistence type="predicted"/>
<dbReference type="PROSITE" id="PS51257">
    <property type="entry name" value="PROKAR_LIPOPROTEIN"/>
    <property type="match status" value="1"/>
</dbReference>
<organism evidence="1 2">
    <name type="scientific">Salmonirosea aquatica</name>
    <dbReference type="NCBI Taxonomy" id="2654236"/>
    <lineage>
        <taxon>Bacteria</taxon>
        <taxon>Pseudomonadati</taxon>
        <taxon>Bacteroidota</taxon>
        <taxon>Cytophagia</taxon>
        <taxon>Cytophagales</taxon>
        <taxon>Spirosomataceae</taxon>
        <taxon>Salmonirosea</taxon>
    </lineage>
</organism>
<reference evidence="1 2" key="1">
    <citation type="submission" date="2019-10" db="EMBL/GenBank/DDBJ databases">
        <title>Draft Genome Sequence of Cytophagaceae sp. SJW1-29.</title>
        <authorList>
            <person name="Choi A."/>
        </authorList>
    </citation>
    <scope>NUCLEOTIDE SEQUENCE [LARGE SCALE GENOMIC DNA]</scope>
    <source>
        <strain evidence="1 2">SJW1-29</strain>
    </source>
</reference>
<name>A0A7C9BFR7_9BACT</name>
<comment type="caution">
    <text evidence="1">The sequence shown here is derived from an EMBL/GenBank/DDBJ whole genome shotgun (WGS) entry which is preliminary data.</text>
</comment>
<dbReference type="RefSeq" id="WP_152757833.1">
    <property type="nucleotide sequence ID" value="NZ_WHLY01000002.1"/>
</dbReference>
<evidence type="ECO:0000313" key="1">
    <source>
        <dbReference type="EMBL" id="MPR32954.1"/>
    </source>
</evidence>
<accession>A0A7C9BFR7</accession>
<evidence type="ECO:0000313" key="2">
    <source>
        <dbReference type="Proteomes" id="UP000479293"/>
    </source>
</evidence>
<dbReference type="Proteomes" id="UP000479293">
    <property type="component" value="Unassembled WGS sequence"/>
</dbReference>